<evidence type="ECO:0000313" key="3">
    <source>
        <dbReference type="Proteomes" id="UP000194236"/>
    </source>
</evidence>
<feature type="compositionally biased region" description="Low complexity" evidence="1">
    <location>
        <begin position="41"/>
        <end position="53"/>
    </location>
</feature>
<keyword evidence="3" id="KW-1185">Reference proteome</keyword>
<feature type="compositionally biased region" description="Polar residues" evidence="1">
    <location>
        <begin position="178"/>
        <end position="194"/>
    </location>
</feature>
<dbReference type="Proteomes" id="UP000194236">
    <property type="component" value="Unassembled WGS sequence"/>
</dbReference>
<dbReference type="AlphaFoldDB" id="A0A1Y3BVY8"/>
<name>A0A1Y3BVY8_EURMA</name>
<feature type="compositionally biased region" description="Polar residues" evidence="1">
    <location>
        <begin position="226"/>
        <end position="241"/>
    </location>
</feature>
<gene>
    <name evidence="2" type="ORF">BLA29_005114</name>
</gene>
<feature type="non-terminal residue" evidence="2">
    <location>
        <position position="409"/>
    </location>
</feature>
<comment type="caution">
    <text evidence="2">The sequence shown here is derived from an EMBL/GenBank/DDBJ whole genome shotgun (WGS) entry which is preliminary data.</text>
</comment>
<feature type="compositionally biased region" description="Polar residues" evidence="1">
    <location>
        <begin position="1"/>
        <end position="15"/>
    </location>
</feature>
<feature type="region of interest" description="Disordered" evidence="1">
    <location>
        <begin position="1"/>
        <end position="91"/>
    </location>
</feature>
<reference evidence="2 3" key="1">
    <citation type="submission" date="2017-03" db="EMBL/GenBank/DDBJ databases">
        <title>Genome Survey of Euroglyphus maynei.</title>
        <authorList>
            <person name="Arlian L.G."/>
            <person name="Morgan M.S."/>
            <person name="Rider S.D."/>
        </authorList>
    </citation>
    <scope>NUCLEOTIDE SEQUENCE [LARGE SCALE GENOMIC DNA]</scope>
    <source>
        <strain evidence="2">Arlian Lab</strain>
        <tissue evidence="2">Whole body</tissue>
    </source>
</reference>
<accession>A0A1Y3BVY8</accession>
<organism evidence="2 3">
    <name type="scientific">Euroglyphus maynei</name>
    <name type="common">Mayne's house dust mite</name>
    <dbReference type="NCBI Taxonomy" id="6958"/>
    <lineage>
        <taxon>Eukaryota</taxon>
        <taxon>Metazoa</taxon>
        <taxon>Ecdysozoa</taxon>
        <taxon>Arthropoda</taxon>
        <taxon>Chelicerata</taxon>
        <taxon>Arachnida</taxon>
        <taxon>Acari</taxon>
        <taxon>Acariformes</taxon>
        <taxon>Sarcoptiformes</taxon>
        <taxon>Astigmata</taxon>
        <taxon>Psoroptidia</taxon>
        <taxon>Analgoidea</taxon>
        <taxon>Pyroglyphidae</taxon>
        <taxon>Pyroglyphinae</taxon>
        <taxon>Euroglyphus</taxon>
    </lineage>
</organism>
<sequence>MFYGRRTSTQPIVSEQQQQQPVASRKPTWSLRDQVDNLVETTPSSTPTRCRSPALVSTPRDSHSPSPQPAGSGKKVFGRVPPRRTSLIGNGAIGQNNFVPISPPPSIMVSDDYIVQHDDNDLKVDPFLRKPLSMMIDRMNFSRSPSPINHANETSSRVDHLPVNCNHQYENHLQQPHFNRSTSLSTGHLNYNGHSSQNYPVQQPSYQPQRSSSSTLVPPRSKPEFQPQNRKLISSPQNHSYVQQPQIYSPATKILSEQQQQARAFIQQQLEAPMNFAPLTRRHTTNDRIWANRNKNSASPQQRTTQRIMNGCHIVDQRSTTNAPFDSDRRDQLAHSMFLQQIEPSFGRQAITPPPGRMFNDNNNYKEQSMNNIRPISPNILMRSSLSKIIENNDSNASSPSRLVFNRST</sequence>
<evidence type="ECO:0000313" key="2">
    <source>
        <dbReference type="EMBL" id="OTF84168.1"/>
    </source>
</evidence>
<feature type="region of interest" description="Disordered" evidence="1">
    <location>
        <begin position="178"/>
        <end position="241"/>
    </location>
</feature>
<dbReference type="OrthoDB" id="10252009at2759"/>
<proteinExistence type="predicted"/>
<dbReference type="EMBL" id="MUJZ01000341">
    <property type="protein sequence ID" value="OTF84168.1"/>
    <property type="molecule type" value="Genomic_DNA"/>
</dbReference>
<feature type="compositionally biased region" description="Low complexity" evidence="1">
    <location>
        <begin position="195"/>
        <end position="214"/>
    </location>
</feature>
<evidence type="ECO:0000256" key="1">
    <source>
        <dbReference type="SAM" id="MobiDB-lite"/>
    </source>
</evidence>
<protein>
    <submittedName>
        <fullName evidence="2">Uncharacterized protein</fullName>
    </submittedName>
</protein>